<dbReference type="InterPro" id="IPR013786">
    <property type="entry name" value="AcylCoA_DH/ox_N"/>
</dbReference>
<dbReference type="PANTHER" id="PTHR48083">
    <property type="entry name" value="MEDIUM-CHAIN SPECIFIC ACYL-COA DEHYDROGENASE, MITOCHONDRIAL-RELATED"/>
    <property type="match status" value="1"/>
</dbReference>
<keyword evidence="5 6" id="KW-0560">Oxidoreductase</keyword>
<evidence type="ECO:0000259" key="9">
    <source>
        <dbReference type="Pfam" id="PF02771"/>
    </source>
</evidence>
<evidence type="ECO:0000256" key="4">
    <source>
        <dbReference type="ARBA" id="ARBA00022827"/>
    </source>
</evidence>
<sequence>MSDDEQTAMIRETVARFVDRELIPLEPQYLKSKLPGSDHPELTPEQRKRLRDVSKELGLWGLDAPEDLGGHDLPTRTMAAVHEELGRSCVPFVLPPDSPNLRMLQAVGTDAQKKKYLQPYIEGRMTSAIAISEPGAGGDPAGMKTRAVLEGEEWVLNGRKIWISNARAADFIIVMARVGNDQRQGGITSFIVEKGTAGFIIEREIPMVGGGSTYEIVFEDCRIPKDSVLGEVGKGYAPMQLRLRTRRLEMGSTCVGITKRALDMMCEHAKQRETFGVKLAERQAIQWWIADISTRMHACRLMVREAADKTDRGEDIRHEASMIKVFATEMAYDACDHAMQTLGALGVTLELPLNALWQKARLMRVYEGPSEVHRQAIARRVLGLRGG</sequence>
<dbReference type="InterPro" id="IPR009075">
    <property type="entry name" value="AcylCo_DH/oxidase_C"/>
</dbReference>
<feature type="domain" description="Acyl-CoA dehydrogenase/oxidase N-terminal" evidence="9">
    <location>
        <begin position="5"/>
        <end position="123"/>
    </location>
</feature>
<name>A0A6P1BBU0_9BRAD</name>
<comment type="similarity">
    <text evidence="2 6">Belongs to the acyl-CoA dehydrogenase family.</text>
</comment>
<comment type="cofactor">
    <cofactor evidence="1 6">
        <name>FAD</name>
        <dbReference type="ChEBI" id="CHEBI:57692"/>
    </cofactor>
</comment>
<dbReference type="Gene3D" id="1.10.540.10">
    <property type="entry name" value="Acyl-CoA dehydrogenase/oxidase, N-terminal domain"/>
    <property type="match status" value="1"/>
</dbReference>
<dbReference type="InterPro" id="IPR046373">
    <property type="entry name" value="Acyl-CoA_Oxase/DH_mid-dom_sf"/>
</dbReference>
<evidence type="ECO:0000256" key="2">
    <source>
        <dbReference type="ARBA" id="ARBA00009347"/>
    </source>
</evidence>
<proteinExistence type="inferred from homology"/>
<organism evidence="10 11">
    <name type="scientific">Bradyrhizobium uaiense</name>
    <dbReference type="NCBI Taxonomy" id="2594946"/>
    <lineage>
        <taxon>Bacteria</taxon>
        <taxon>Pseudomonadati</taxon>
        <taxon>Pseudomonadota</taxon>
        <taxon>Alphaproteobacteria</taxon>
        <taxon>Hyphomicrobiales</taxon>
        <taxon>Nitrobacteraceae</taxon>
        <taxon>Bradyrhizobium</taxon>
    </lineage>
</organism>
<dbReference type="FunFam" id="2.40.110.10:FF:000002">
    <property type="entry name" value="Acyl-CoA dehydrogenase fadE12"/>
    <property type="match status" value="1"/>
</dbReference>
<dbReference type="InterPro" id="IPR009100">
    <property type="entry name" value="AcylCoA_DH/oxidase_NM_dom_sf"/>
</dbReference>
<evidence type="ECO:0000256" key="1">
    <source>
        <dbReference type="ARBA" id="ARBA00001974"/>
    </source>
</evidence>
<dbReference type="Pfam" id="PF00441">
    <property type="entry name" value="Acyl-CoA_dh_1"/>
    <property type="match status" value="1"/>
</dbReference>
<keyword evidence="3 6" id="KW-0285">Flavoprotein</keyword>
<dbReference type="GO" id="GO:0050660">
    <property type="term" value="F:flavin adenine dinucleotide binding"/>
    <property type="evidence" value="ECO:0007669"/>
    <property type="project" value="InterPro"/>
</dbReference>
<protein>
    <submittedName>
        <fullName evidence="10">Acyl-CoA dehydrogenase</fullName>
    </submittedName>
</protein>
<dbReference type="SUPFAM" id="SSF56645">
    <property type="entry name" value="Acyl-CoA dehydrogenase NM domain-like"/>
    <property type="match status" value="1"/>
</dbReference>
<dbReference type="InterPro" id="IPR037069">
    <property type="entry name" value="AcylCoA_DH/ox_N_sf"/>
</dbReference>
<dbReference type="InterPro" id="IPR050741">
    <property type="entry name" value="Acyl-CoA_dehydrogenase"/>
</dbReference>
<dbReference type="InterPro" id="IPR006091">
    <property type="entry name" value="Acyl-CoA_Oxase/DH_mid-dom"/>
</dbReference>
<evidence type="ECO:0000256" key="3">
    <source>
        <dbReference type="ARBA" id="ARBA00022630"/>
    </source>
</evidence>
<dbReference type="GO" id="GO:0003995">
    <property type="term" value="F:acyl-CoA dehydrogenase activity"/>
    <property type="evidence" value="ECO:0007669"/>
    <property type="project" value="TreeGrafter"/>
</dbReference>
<dbReference type="SUPFAM" id="SSF47203">
    <property type="entry name" value="Acyl-CoA dehydrogenase C-terminal domain-like"/>
    <property type="match status" value="1"/>
</dbReference>
<keyword evidence="11" id="KW-1185">Reference proteome</keyword>
<dbReference type="Pfam" id="PF02770">
    <property type="entry name" value="Acyl-CoA_dh_M"/>
    <property type="match status" value="1"/>
</dbReference>
<dbReference type="CDD" id="cd00567">
    <property type="entry name" value="ACAD"/>
    <property type="match status" value="1"/>
</dbReference>
<feature type="domain" description="Acyl-CoA dehydrogenase/oxidase C-terminal" evidence="7">
    <location>
        <begin position="233"/>
        <end position="382"/>
    </location>
</feature>
<evidence type="ECO:0000259" key="7">
    <source>
        <dbReference type="Pfam" id="PF00441"/>
    </source>
</evidence>
<dbReference type="GO" id="GO:0005737">
    <property type="term" value="C:cytoplasm"/>
    <property type="evidence" value="ECO:0007669"/>
    <property type="project" value="TreeGrafter"/>
</dbReference>
<dbReference type="PIRSF" id="PIRSF016578">
    <property type="entry name" value="HsaA"/>
    <property type="match status" value="1"/>
</dbReference>
<accession>A0A6P1BBU0</accession>
<evidence type="ECO:0000259" key="8">
    <source>
        <dbReference type="Pfam" id="PF02770"/>
    </source>
</evidence>
<dbReference type="InterPro" id="IPR036250">
    <property type="entry name" value="AcylCo_DH-like_C"/>
</dbReference>
<evidence type="ECO:0000313" key="10">
    <source>
        <dbReference type="EMBL" id="NEU95130.1"/>
    </source>
</evidence>
<dbReference type="Gene3D" id="2.40.110.10">
    <property type="entry name" value="Butyryl-CoA Dehydrogenase, subunit A, domain 2"/>
    <property type="match status" value="1"/>
</dbReference>
<gene>
    <name evidence="10" type="ORF">FNJ47_04610</name>
</gene>
<dbReference type="Pfam" id="PF02771">
    <property type="entry name" value="Acyl-CoA_dh_N"/>
    <property type="match status" value="1"/>
</dbReference>
<evidence type="ECO:0000313" key="11">
    <source>
        <dbReference type="Proteomes" id="UP000468531"/>
    </source>
</evidence>
<keyword evidence="4 6" id="KW-0274">FAD</keyword>
<dbReference type="Proteomes" id="UP000468531">
    <property type="component" value="Unassembled WGS sequence"/>
</dbReference>
<dbReference type="AlphaFoldDB" id="A0A6P1BBU0"/>
<dbReference type="PANTHER" id="PTHR48083:SF2">
    <property type="entry name" value="MEDIUM-CHAIN SPECIFIC ACYL-COA DEHYDROGENASE, MITOCHONDRIAL"/>
    <property type="match status" value="1"/>
</dbReference>
<dbReference type="GO" id="GO:0033539">
    <property type="term" value="P:fatty acid beta-oxidation using acyl-CoA dehydrogenase"/>
    <property type="evidence" value="ECO:0007669"/>
    <property type="project" value="TreeGrafter"/>
</dbReference>
<reference evidence="10 11" key="1">
    <citation type="journal article" date="2020" name="Arch. Microbiol.">
        <title>Bradyrhizobium uaiense sp. nov., a new highly efficient cowpea symbiont.</title>
        <authorList>
            <person name="Cabral Michel D."/>
            <person name="Azarias Guimaraes A."/>
            <person name="Martins da Costa E."/>
            <person name="Soares de Carvalho T."/>
            <person name="Balsanelli E."/>
            <person name="Willems A."/>
            <person name="Maltempi de Souza E."/>
            <person name="de Souza Moreira F.M."/>
        </authorList>
    </citation>
    <scope>NUCLEOTIDE SEQUENCE [LARGE SCALE GENOMIC DNA]</scope>
    <source>
        <strain evidence="10 11">UFLA 03-164</strain>
    </source>
</reference>
<evidence type="ECO:0000256" key="5">
    <source>
        <dbReference type="ARBA" id="ARBA00023002"/>
    </source>
</evidence>
<dbReference type="Gene3D" id="1.20.140.10">
    <property type="entry name" value="Butyryl-CoA Dehydrogenase, subunit A, domain 3"/>
    <property type="match status" value="1"/>
</dbReference>
<dbReference type="EMBL" id="VKHP01000010">
    <property type="protein sequence ID" value="NEU95130.1"/>
    <property type="molecule type" value="Genomic_DNA"/>
</dbReference>
<evidence type="ECO:0000256" key="6">
    <source>
        <dbReference type="RuleBase" id="RU362125"/>
    </source>
</evidence>
<feature type="domain" description="Acyl-CoA oxidase/dehydrogenase middle" evidence="8">
    <location>
        <begin position="128"/>
        <end position="221"/>
    </location>
</feature>
<comment type="caution">
    <text evidence="10">The sequence shown here is derived from an EMBL/GenBank/DDBJ whole genome shotgun (WGS) entry which is preliminary data.</text>
</comment>
<dbReference type="RefSeq" id="WP_163151067.1">
    <property type="nucleotide sequence ID" value="NZ_VKHP01000010.1"/>
</dbReference>